<dbReference type="PROSITE" id="PS50088">
    <property type="entry name" value="ANK_REPEAT"/>
    <property type="match status" value="2"/>
</dbReference>
<evidence type="ECO:0000256" key="2">
    <source>
        <dbReference type="ARBA" id="ARBA00023043"/>
    </source>
</evidence>
<evidence type="ECO:0000313" key="5">
    <source>
        <dbReference type="EMBL" id="KAK4214192.1"/>
    </source>
</evidence>
<dbReference type="EMBL" id="MU858097">
    <property type="protein sequence ID" value="KAK4214192.1"/>
    <property type="molecule type" value="Genomic_DNA"/>
</dbReference>
<dbReference type="Gene3D" id="1.25.40.20">
    <property type="entry name" value="Ankyrin repeat-containing domain"/>
    <property type="match status" value="2"/>
</dbReference>
<keyword evidence="1" id="KW-0677">Repeat</keyword>
<dbReference type="SUPFAM" id="SSF48403">
    <property type="entry name" value="Ankyrin repeat"/>
    <property type="match status" value="1"/>
</dbReference>
<organism evidence="5 6">
    <name type="scientific">Rhypophila decipiens</name>
    <dbReference type="NCBI Taxonomy" id="261697"/>
    <lineage>
        <taxon>Eukaryota</taxon>
        <taxon>Fungi</taxon>
        <taxon>Dikarya</taxon>
        <taxon>Ascomycota</taxon>
        <taxon>Pezizomycotina</taxon>
        <taxon>Sordariomycetes</taxon>
        <taxon>Sordariomycetidae</taxon>
        <taxon>Sordariales</taxon>
        <taxon>Naviculisporaceae</taxon>
        <taxon>Rhypophila</taxon>
    </lineage>
</organism>
<evidence type="ECO:0000256" key="3">
    <source>
        <dbReference type="PROSITE-ProRule" id="PRU00023"/>
    </source>
</evidence>
<dbReference type="PROSITE" id="PS50297">
    <property type="entry name" value="ANK_REP_REGION"/>
    <property type="match status" value="2"/>
</dbReference>
<feature type="repeat" description="ANK" evidence="3">
    <location>
        <begin position="263"/>
        <end position="295"/>
    </location>
</feature>
<keyword evidence="2 3" id="KW-0040">ANK repeat</keyword>
<dbReference type="InterPro" id="IPR036770">
    <property type="entry name" value="Ankyrin_rpt-contain_sf"/>
</dbReference>
<sequence>MSSPSLGYLPDELGLEVLKYLDQVPDIAHLALTCRKHFRMADPILYDKAVARLEEEDTKPRLDNDERNYSIPFKLPPLIWGAQQGLQTTIQKALLAKDCLTRVHVEVYPTLEDWKSTVRQNRRKARNRLKPSDDSAHLRPAFRPYPTYQIGFSSLTDTQQQEEFFEDRPTVTGEAAYQGRPVKAEMTALHVAAQNASPELLAFLLDHFEAIQAPVNMGVRVKLACGCARPLPLSNWVEENSAEAWENSEWGDPNGHASNLDETDCTPLHLALCAGQKDNAKLLITRGANFAYRAKLLITRDDDDPFAYHDEFHDEFNDHMPFSSFHFAAASGQLDVLKAMVENSGESFYRLRDVLVWELSPLYHAIANGHWDTTVPYLLELEGTRSINRLSFIWFHWYNDPGEDPYMYHTSLLAEFCRLGSFEEASKILDQRDLKLLREQDESYSDRYELGLEEEPINALEISVSPSDFPRVPFLHLCCMNSLRGAGADWAERQVSDLTMETFQEKWRPVVIKKLIALGLNPNFGWALPDDPGSTPLIVAARHGNLGTINALLNSGADVQAINEKGHNALMAAMMQRTRSGAIDKADANEF</sequence>
<dbReference type="PANTHER" id="PTHR24198">
    <property type="entry name" value="ANKYRIN REPEAT AND PROTEIN KINASE DOMAIN-CONTAINING PROTEIN"/>
    <property type="match status" value="1"/>
</dbReference>
<accession>A0AAN7B8Q0</accession>
<evidence type="ECO:0000256" key="1">
    <source>
        <dbReference type="ARBA" id="ARBA00022737"/>
    </source>
</evidence>
<gene>
    <name evidence="5" type="ORF">QBC37DRAFT_462310</name>
</gene>
<name>A0AAN7B8Q0_9PEZI</name>
<dbReference type="AlphaFoldDB" id="A0AAN7B8Q0"/>
<dbReference type="Pfam" id="PF12937">
    <property type="entry name" value="F-box-like"/>
    <property type="match status" value="1"/>
</dbReference>
<reference evidence="5" key="1">
    <citation type="journal article" date="2023" name="Mol. Phylogenet. Evol.">
        <title>Genome-scale phylogeny and comparative genomics of the fungal order Sordariales.</title>
        <authorList>
            <person name="Hensen N."/>
            <person name="Bonometti L."/>
            <person name="Westerberg I."/>
            <person name="Brannstrom I.O."/>
            <person name="Guillou S."/>
            <person name="Cros-Aarteil S."/>
            <person name="Calhoun S."/>
            <person name="Haridas S."/>
            <person name="Kuo A."/>
            <person name="Mondo S."/>
            <person name="Pangilinan J."/>
            <person name="Riley R."/>
            <person name="LaButti K."/>
            <person name="Andreopoulos B."/>
            <person name="Lipzen A."/>
            <person name="Chen C."/>
            <person name="Yan M."/>
            <person name="Daum C."/>
            <person name="Ng V."/>
            <person name="Clum A."/>
            <person name="Steindorff A."/>
            <person name="Ohm R.A."/>
            <person name="Martin F."/>
            <person name="Silar P."/>
            <person name="Natvig D.O."/>
            <person name="Lalanne C."/>
            <person name="Gautier V."/>
            <person name="Ament-Velasquez S.L."/>
            <person name="Kruys A."/>
            <person name="Hutchinson M.I."/>
            <person name="Powell A.J."/>
            <person name="Barry K."/>
            <person name="Miller A.N."/>
            <person name="Grigoriev I.V."/>
            <person name="Debuchy R."/>
            <person name="Gladieux P."/>
            <person name="Hiltunen Thoren M."/>
            <person name="Johannesson H."/>
        </authorList>
    </citation>
    <scope>NUCLEOTIDE SEQUENCE</scope>
    <source>
        <strain evidence="5">PSN293</strain>
    </source>
</reference>
<proteinExistence type="predicted"/>
<evidence type="ECO:0000259" key="4">
    <source>
        <dbReference type="Pfam" id="PF12937"/>
    </source>
</evidence>
<keyword evidence="6" id="KW-1185">Reference proteome</keyword>
<evidence type="ECO:0000313" key="6">
    <source>
        <dbReference type="Proteomes" id="UP001301769"/>
    </source>
</evidence>
<dbReference type="CDD" id="cd09917">
    <property type="entry name" value="F-box_SF"/>
    <property type="match status" value="1"/>
</dbReference>
<dbReference type="Pfam" id="PF12796">
    <property type="entry name" value="Ank_2"/>
    <property type="match status" value="1"/>
</dbReference>
<dbReference type="PANTHER" id="PTHR24198:SF165">
    <property type="entry name" value="ANKYRIN REPEAT-CONTAINING PROTEIN-RELATED"/>
    <property type="match status" value="1"/>
</dbReference>
<reference evidence="5" key="2">
    <citation type="submission" date="2023-05" db="EMBL/GenBank/DDBJ databases">
        <authorList>
            <consortium name="Lawrence Berkeley National Laboratory"/>
            <person name="Steindorff A."/>
            <person name="Hensen N."/>
            <person name="Bonometti L."/>
            <person name="Westerberg I."/>
            <person name="Brannstrom I.O."/>
            <person name="Guillou S."/>
            <person name="Cros-Aarteil S."/>
            <person name="Calhoun S."/>
            <person name="Haridas S."/>
            <person name="Kuo A."/>
            <person name="Mondo S."/>
            <person name="Pangilinan J."/>
            <person name="Riley R."/>
            <person name="Labutti K."/>
            <person name="Andreopoulos B."/>
            <person name="Lipzen A."/>
            <person name="Chen C."/>
            <person name="Yanf M."/>
            <person name="Daum C."/>
            <person name="Ng V."/>
            <person name="Clum A."/>
            <person name="Ohm R."/>
            <person name="Martin F."/>
            <person name="Silar P."/>
            <person name="Natvig D."/>
            <person name="Lalanne C."/>
            <person name="Gautier V."/>
            <person name="Ament-Velasquez S.L."/>
            <person name="Kruys A."/>
            <person name="Hutchinson M.I."/>
            <person name="Powell A.J."/>
            <person name="Barry K."/>
            <person name="Miller A.N."/>
            <person name="Grigoriev I.V."/>
            <person name="Debuchy R."/>
            <person name="Gladieux P."/>
            <person name="Thoren M.H."/>
            <person name="Johannesson H."/>
        </authorList>
    </citation>
    <scope>NUCLEOTIDE SEQUENCE</scope>
    <source>
        <strain evidence="5">PSN293</strain>
    </source>
</reference>
<dbReference type="SMART" id="SM00248">
    <property type="entry name" value="ANK"/>
    <property type="match status" value="4"/>
</dbReference>
<feature type="domain" description="F-box" evidence="4">
    <location>
        <begin position="8"/>
        <end position="47"/>
    </location>
</feature>
<protein>
    <submittedName>
        <fullName evidence="5">Ankyrin repeat-containing domain protein</fullName>
    </submittedName>
</protein>
<feature type="repeat" description="ANK" evidence="3">
    <location>
        <begin position="532"/>
        <end position="564"/>
    </location>
</feature>
<dbReference type="Proteomes" id="UP001301769">
    <property type="component" value="Unassembled WGS sequence"/>
</dbReference>
<dbReference type="InterPro" id="IPR001810">
    <property type="entry name" value="F-box_dom"/>
</dbReference>
<dbReference type="Pfam" id="PF00023">
    <property type="entry name" value="Ank"/>
    <property type="match status" value="1"/>
</dbReference>
<comment type="caution">
    <text evidence="5">The sequence shown here is derived from an EMBL/GenBank/DDBJ whole genome shotgun (WGS) entry which is preliminary data.</text>
</comment>
<dbReference type="InterPro" id="IPR002110">
    <property type="entry name" value="Ankyrin_rpt"/>
</dbReference>